<name>A0A5C6N9I4_9TELE</name>
<keyword evidence="3" id="KW-1185">Reference proteome</keyword>
<proteinExistence type="predicted"/>
<feature type="region of interest" description="Disordered" evidence="1">
    <location>
        <begin position="205"/>
        <end position="264"/>
    </location>
</feature>
<dbReference type="Gene3D" id="1.10.510.10">
    <property type="entry name" value="Transferase(Phosphotransferase) domain 1"/>
    <property type="match status" value="1"/>
</dbReference>
<dbReference type="PANTHER" id="PTHR46791">
    <property type="entry name" value="EXPRESSED PROTEIN"/>
    <property type="match status" value="1"/>
</dbReference>
<evidence type="ECO:0000313" key="3">
    <source>
        <dbReference type="Proteomes" id="UP000324091"/>
    </source>
</evidence>
<accession>A0A5C6N9I4</accession>
<organism evidence="2 3">
    <name type="scientific">Takifugu flavidus</name>
    <name type="common">sansaifugu</name>
    <dbReference type="NCBI Taxonomy" id="433684"/>
    <lineage>
        <taxon>Eukaryota</taxon>
        <taxon>Metazoa</taxon>
        <taxon>Chordata</taxon>
        <taxon>Craniata</taxon>
        <taxon>Vertebrata</taxon>
        <taxon>Euteleostomi</taxon>
        <taxon>Actinopterygii</taxon>
        <taxon>Neopterygii</taxon>
        <taxon>Teleostei</taxon>
        <taxon>Neoteleostei</taxon>
        <taxon>Acanthomorphata</taxon>
        <taxon>Eupercaria</taxon>
        <taxon>Tetraodontiformes</taxon>
        <taxon>Tetradontoidea</taxon>
        <taxon>Tetraodontidae</taxon>
        <taxon>Takifugu</taxon>
    </lineage>
</organism>
<comment type="caution">
    <text evidence="2">The sequence shown here is derived from an EMBL/GenBank/DDBJ whole genome shotgun (WGS) entry which is preliminary data.</text>
</comment>
<gene>
    <name evidence="2" type="ORF">D4764_04G0011570</name>
</gene>
<evidence type="ECO:0008006" key="4">
    <source>
        <dbReference type="Google" id="ProtNLM"/>
    </source>
</evidence>
<sequence length="460" mass="52387">MGIPYFSVVEHFPLHPREIWARDANPTNDKNEMERRALYDLLKKLFHFDEHQRISPEKALQHDFITMGHLRTVESKDYLKMCEKMNSLAFTEVSADNSNEKRNKKSEISSSQKEAKTLEKEKKPTKEGDIKSFKAKVFKAESSESSEAETSESSEVETIMSLKGKFTKSLEEIDCEPSQKEIIGTLQEKDSNFSEELLCLASNRKSTEGEANKAKHTESQVEEESESSQKEITDTKSTESPVEYIESSQQESSEDSTRDTSCVDTSVDNATSLYAEAQTEGPAAQGTSGDGPDLLQQCIKYFHEGHSYDVIVDMMSSLHGVHISLRSLKSKLNGAGLYRRKDSSSTNGIIRAIRLELRGPGQLFGYRTMWQVLKQKYNLRVKKDRVMNLLQELNPRGCERRARRRLRTDCGTENGIMAAIQCTLRHHHRDHYSGASSHMYGSSTNNQRIESWWSIFRKGR</sequence>
<evidence type="ECO:0000313" key="2">
    <source>
        <dbReference type="EMBL" id="TWW62510.1"/>
    </source>
</evidence>
<feature type="compositionally biased region" description="Basic and acidic residues" evidence="1">
    <location>
        <begin position="98"/>
        <end position="127"/>
    </location>
</feature>
<dbReference type="EMBL" id="RHFK02000017">
    <property type="protein sequence ID" value="TWW62510.1"/>
    <property type="molecule type" value="Genomic_DNA"/>
</dbReference>
<reference evidence="2 3" key="1">
    <citation type="submission" date="2019-04" db="EMBL/GenBank/DDBJ databases">
        <title>Chromosome genome assembly for Takifugu flavidus.</title>
        <authorList>
            <person name="Xiao S."/>
        </authorList>
    </citation>
    <scope>NUCLEOTIDE SEQUENCE [LARGE SCALE GENOMIC DNA]</scope>
    <source>
        <strain evidence="2">HTHZ2018</strain>
        <tissue evidence="2">Muscle</tissue>
    </source>
</reference>
<evidence type="ECO:0000256" key="1">
    <source>
        <dbReference type="SAM" id="MobiDB-lite"/>
    </source>
</evidence>
<feature type="compositionally biased region" description="Basic and acidic residues" evidence="1">
    <location>
        <begin position="205"/>
        <end position="219"/>
    </location>
</feature>
<feature type="region of interest" description="Disordered" evidence="1">
    <location>
        <begin position="94"/>
        <end position="127"/>
    </location>
</feature>
<protein>
    <recommendedName>
        <fullName evidence="4">Homeodomain-interacting protein kinase 1</fullName>
    </recommendedName>
</protein>
<dbReference type="AlphaFoldDB" id="A0A5C6N9I4"/>
<feature type="compositionally biased region" description="Basic and acidic residues" evidence="1">
    <location>
        <begin position="227"/>
        <end position="237"/>
    </location>
</feature>
<dbReference type="PANTHER" id="PTHR46791:SF12">
    <property type="match status" value="1"/>
</dbReference>
<dbReference type="Proteomes" id="UP000324091">
    <property type="component" value="Chromosome 4"/>
</dbReference>